<evidence type="ECO:0000313" key="2">
    <source>
        <dbReference type="EMBL" id="QGX95686.1"/>
    </source>
</evidence>
<dbReference type="GeneID" id="99247013"/>
<name>A0A6B9F5C4_9EURY</name>
<dbReference type="AlphaFoldDB" id="A0A6B9F5C4"/>
<protein>
    <submittedName>
        <fullName evidence="2">Conditioned medium-induced protein 4</fullName>
    </submittedName>
</protein>
<dbReference type="Proteomes" id="UP000428325">
    <property type="component" value="Chromosome"/>
</dbReference>
<accession>A0A6B9F5C4</accession>
<feature type="region of interest" description="Disordered" evidence="1">
    <location>
        <begin position="181"/>
        <end position="200"/>
    </location>
</feature>
<reference evidence="2 3" key="1">
    <citation type="submission" date="2018-12" db="EMBL/GenBank/DDBJ databases">
        <title>Complete genome sequence of Haloplanus rallus MBLA0036.</title>
        <authorList>
            <person name="Nam Y.-d."/>
            <person name="Kang J."/>
            <person name="Chung W.-H."/>
            <person name="Park Y.S."/>
        </authorList>
    </citation>
    <scope>NUCLEOTIDE SEQUENCE [LARGE SCALE GENOMIC DNA]</scope>
    <source>
        <strain evidence="2 3">MBLA0036</strain>
    </source>
</reference>
<organism evidence="2 3">
    <name type="scientific">Haloplanus rallus</name>
    <dbReference type="NCBI Taxonomy" id="1816183"/>
    <lineage>
        <taxon>Archaea</taxon>
        <taxon>Methanobacteriati</taxon>
        <taxon>Methanobacteriota</taxon>
        <taxon>Stenosarchaea group</taxon>
        <taxon>Halobacteria</taxon>
        <taxon>Halobacteriales</taxon>
        <taxon>Haloferacaceae</taxon>
        <taxon>Haloplanus</taxon>
    </lineage>
</organism>
<feature type="compositionally biased region" description="Basic and acidic residues" evidence="1">
    <location>
        <begin position="181"/>
        <end position="191"/>
    </location>
</feature>
<dbReference type="RefSeq" id="WP_157690146.1">
    <property type="nucleotide sequence ID" value="NZ_CP034345.1"/>
</dbReference>
<sequence length="200" mass="22128">MDDKTAELRDVFLDATGTETVTERQSAARGSLVDAVDPERVTARLRELLETMRERYDFETGLETEAYLHLVDGFHAGATDADLAERLGTDVGTVVRARLDCHLVRADDRDHPAFAAIRERIVDGADDEAVATDLDCDPEAVAHVRRVVAADREATRANERFRDAFADLLTDADLSGRLARDSREDGLREATEDIETDVSL</sequence>
<dbReference type="OrthoDB" id="146450at2157"/>
<gene>
    <name evidence="2" type="ORF">EI982_13225</name>
</gene>
<dbReference type="KEGG" id="hra:EI982_13225"/>
<proteinExistence type="predicted"/>
<keyword evidence="3" id="KW-1185">Reference proteome</keyword>
<evidence type="ECO:0000313" key="3">
    <source>
        <dbReference type="Proteomes" id="UP000428325"/>
    </source>
</evidence>
<dbReference type="EMBL" id="CP034345">
    <property type="protein sequence ID" value="QGX95686.1"/>
    <property type="molecule type" value="Genomic_DNA"/>
</dbReference>
<evidence type="ECO:0000256" key="1">
    <source>
        <dbReference type="SAM" id="MobiDB-lite"/>
    </source>
</evidence>